<keyword evidence="1" id="KW-0539">Nucleus</keyword>
<dbReference type="GO" id="GO:0005634">
    <property type="term" value="C:nucleus"/>
    <property type="evidence" value="ECO:0007669"/>
    <property type="project" value="TreeGrafter"/>
</dbReference>
<proteinExistence type="predicted"/>
<dbReference type="AlphaFoldDB" id="A0A6A0GUT2"/>
<dbReference type="GO" id="GO:0006357">
    <property type="term" value="P:regulation of transcription by RNA polymerase II"/>
    <property type="evidence" value="ECO:0007669"/>
    <property type="project" value="TreeGrafter"/>
</dbReference>
<evidence type="ECO:0000256" key="1">
    <source>
        <dbReference type="ARBA" id="ARBA00023242"/>
    </source>
</evidence>
<evidence type="ECO:0000256" key="2">
    <source>
        <dbReference type="SAM" id="MobiDB-lite"/>
    </source>
</evidence>
<dbReference type="PANTHER" id="PTHR23110:SF109">
    <property type="entry name" value="FI07618P-RELATED"/>
    <property type="match status" value="1"/>
</dbReference>
<organism evidence="4">
    <name type="scientific">Hyalella azteca</name>
    <name type="common">Amphipod</name>
    <dbReference type="NCBI Taxonomy" id="294128"/>
    <lineage>
        <taxon>Eukaryota</taxon>
        <taxon>Metazoa</taxon>
        <taxon>Ecdysozoa</taxon>
        <taxon>Arthropoda</taxon>
        <taxon>Crustacea</taxon>
        <taxon>Multicrustacea</taxon>
        <taxon>Malacostraca</taxon>
        <taxon>Eumalacostraca</taxon>
        <taxon>Peracarida</taxon>
        <taxon>Amphipoda</taxon>
        <taxon>Senticaudata</taxon>
        <taxon>Talitrida</taxon>
        <taxon>Talitroidea</taxon>
        <taxon>Hyalellidae</taxon>
        <taxon>Hyalella</taxon>
    </lineage>
</organism>
<dbReference type="OrthoDB" id="6350321at2759"/>
<dbReference type="PANTHER" id="PTHR23110">
    <property type="entry name" value="BTB DOMAIN TRANSCRIPTION FACTOR"/>
    <property type="match status" value="1"/>
</dbReference>
<sequence length="716" mass="75170">MGSCPKLCLRWNNHSANLLESLNCLLSTEQHSDVTLACQGKPRHLSSNCGGMTTERTEGNVCFAGEVWRLHRLVLSASSSHFASLLADVTPGQSPLIIVDGPTAHDIAALVRFIYYGEVSVDQEHLPDLLKTASALKIKGLAEFPFEASGAPGEHSGLLSVPRAVISTNEIIDGKFPHASYLSSASSSAIYAPDEEVEPKSYPAEALPLNLSCKRDSYGENCLKGPLVSNPEEREACLPRSVPIPNEGRINVPNYIGTTSSASTSPGSSTVAAADGSSASSQRVSINMRTFKEEWRRQLLVDYDTRTNMSICMLCFTTFKSYDGPRKNTYVKHAKRFHPTLDKYDEHERDVIIQSYERQFKYDQDMQKEVNKTFKCGGVSSGATSGRLGKVWRMSVTGTTGVNASSGSSTGSGSLPGSRPDTDGEDDGGVHHLVTRRSESPDSDGSVDHQEGPPDAGVSSRRESGDRSSQTSTASALKMKALTTTVLSTTSPSGAVRPEVACSSPPTPAPVLASPNVVIPNTSQNVTPVTLLPTLASGSVVVSAPSTRMSFVSSSMPCSSTLVFANIVPCTTSASGLHLVTTSSKHASSDSANVLVNNNEVPVVGKIGVSIVNSRIGPQLPFATSPTSIHLSPSLPLTVPVPSTRINSLTSYSTASSLVSSSSSSTIVGSRLPSSGAGEGHKTVSGAEIPASSRPTNVVAAADGADNSTAVKVAAM</sequence>
<evidence type="ECO:0000313" key="4">
    <source>
        <dbReference type="EMBL" id="KAA0188956.1"/>
    </source>
</evidence>
<dbReference type="Gene3D" id="3.30.710.10">
    <property type="entry name" value="Potassium Channel Kv1.1, Chain A"/>
    <property type="match status" value="1"/>
</dbReference>
<gene>
    <name evidence="4" type="ORF">HAZT_HAZT003573</name>
</gene>
<feature type="region of interest" description="Disordered" evidence="2">
    <location>
        <begin position="399"/>
        <end position="479"/>
    </location>
</feature>
<dbReference type="Pfam" id="PF00651">
    <property type="entry name" value="BTB"/>
    <property type="match status" value="1"/>
</dbReference>
<dbReference type="SMART" id="SM00225">
    <property type="entry name" value="BTB"/>
    <property type="match status" value="1"/>
</dbReference>
<feature type="compositionally biased region" description="Low complexity" evidence="2">
    <location>
        <begin position="258"/>
        <end position="274"/>
    </location>
</feature>
<dbReference type="Proteomes" id="UP000711488">
    <property type="component" value="Unassembled WGS sequence"/>
</dbReference>
<dbReference type="PROSITE" id="PS50097">
    <property type="entry name" value="BTB"/>
    <property type="match status" value="1"/>
</dbReference>
<reference evidence="4" key="2">
    <citation type="journal article" date="2018" name="Environ. Sci. Technol.">
        <title>The Toxicogenome of Hyalella azteca: A Model for Sediment Ecotoxicology and Evolutionary Toxicology.</title>
        <authorList>
            <person name="Poynton H.C."/>
            <person name="Hasenbein S."/>
            <person name="Benoit J.B."/>
            <person name="Sepulveda M.S."/>
            <person name="Poelchau M.F."/>
            <person name="Hughes D.S.T."/>
            <person name="Murali S.C."/>
            <person name="Chen S."/>
            <person name="Glastad K.M."/>
            <person name="Goodisman M.A.D."/>
            <person name="Werren J.H."/>
            <person name="Vineis J.H."/>
            <person name="Bowen J.L."/>
            <person name="Friedrich M."/>
            <person name="Jones J."/>
            <person name="Robertson H.M."/>
            <person name="Feyereisen R."/>
            <person name="Mechler-Hickson A."/>
            <person name="Mathers N."/>
            <person name="Lee C.E."/>
            <person name="Colbourne J.K."/>
            <person name="Biales A."/>
            <person name="Johnston J.S."/>
            <person name="Wellborn G.A."/>
            <person name="Rosendale A.J."/>
            <person name="Cridge A.G."/>
            <person name="Munoz-Torres M.C."/>
            <person name="Bain P.A."/>
            <person name="Manny A.R."/>
            <person name="Major K.M."/>
            <person name="Lambert F.N."/>
            <person name="Vulpe C.D."/>
            <person name="Tuck P."/>
            <person name="Blalock B.J."/>
            <person name="Lin Y.Y."/>
            <person name="Smith M.E."/>
            <person name="Ochoa-Acuna H."/>
            <person name="Chen M.M."/>
            <person name="Childers C.P."/>
            <person name="Qu J."/>
            <person name="Dugan S."/>
            <person name="Lee S.L."/>
            <person name="Chao H."/>
            <person name="Dinh H."/>
            <person name="Han Y."/>
            <person name="Doddapaneni H."/>
            <person name="Worley K.C."/>
            <person name="Muzny D.M."/>
            <person name="Gibbs R.A."/>
            <person name="Richards S."/>
        </authorList>
    </citation>
    <scope>NUCLEOTIDE SEQUENCE</scope>
    <source>
        <strain evidence="4">HAZT.00-mixed</strain>
        <tissue evidence="4">Whole organism</tissue>
    </source>
</reference>
<protein>
    <recommendedName>
        <fullName evidence="3">BTB domain-containing protein</fullName>
    </recommendedName>
</protein>
<feature type="domain" description="BTB" evidence="3">
    <location>
        <begin position="32"/>
        <end position="123"/>
    </location>
</feature>
<accession>A0A6A0GUT2</accession>
<dbReference type="Pfam" id="PF18658">
    <property type="entry name" value="zf-C2H2_12"/>
    <property type="match status" value="1"/>
</dbReference>
<evidence type="ECO:0000259" key="3">
    <source>
        <dbReference type="PROSITE" id="PS50097"/>
    </source>
</evidence>
<reference evidence="4" key="1">
    <citation type="submission" date="2014-08" db="EMBL/GenBank/DDBJ databases">
        <authorList>
            <person name="Murali S."/>
            <person name="Richards S."/>
            <person name="Bandaranaike D."/>
            <person name="Bellair M."/>
            <person name="Blankenburg K."/>
            <person name="Chao H."/>
            <person name="Dinh H."/>
            <person name="Doddapaneni H."/>
            <person name="Dugan-Rocha S."/>
            <person name="Elkadiri S."/>
            <person name="Gnanaolivu R."/>
            <person name="Hughes D."/>
            <person name="Lee S."/>
            <person name="Li M."/>
            <person name="Ming W."/>
            <person name="Munidasa M."/>
            <person name="Muniz J."/>
            <person name="Nguyen L."/>
            <person name="Osuji N."/>
            <person name="Pu L.-L."/>
            <person name="Puazo M."/>
            <person name="Skinner E."/>
            <person name="Qu C."/>
            <person name="Quiroz J."/>
            <person name="Raj R."/>
            <person name="Weissenberger G."/>
            <person name="Xin Y."/>
            <person name="Zou X."/>
            <person name="Han Y."/>
            <person name="Worley K."/>
            <person name="Muzny D."/>
            <person name="Gibbs R."/>
        </authorList>
    </citation>
    <scope>NUCLEOTIDE SEQUENCE</scope>
    <source>
        <strain evidence="4">HAZT.00-mixed</strain>
        <tissue evidence="4">Whole organism</tissue>
    </source>
</reference>
<name>A0A6A0GUT2_HYAAZ</name>
<dbReference type="InterPro" id="IPR011333">
    <property type="entry name" value="SKP1/BTB/POZ_sf"/>
</dbReference>
<comment type="caution">
    <text evidence="4">The sequence shown here is derived from an EMBL/GenBank/DDBJ whole genome shotgun (WGS) entry which is preliminary data.</text>
</comment>
<feature type="region of interest" description="Disordered" evidence="2">
    <location>
        <begin position="258"/>
        <end position="279"/>
    </location>
</feature>
<reference evidence="4" key="3">
    <citation type="submission" date="2019-06" db="EMBL/GenBank/DDBJ databases">
        <authorList>
            <person name="Poynton C."/>
            <person name="Hasenbein S."/>
            <person name="Benoit J.B."/>
            <person name="Sepulveda M.S."/>
            <person name="Poelchau M.F."/>
            <person name="Murali S.C."/>
            <person name="Chen S."/>
            <person name="Glastad K.M."/>
            <person name="Werren J.H."/>
            <person name="Vineis J.H."/>
            <person name="Bowen J.L."/>
            <person name="Friedrich M."/>
            <person name="Jones J."/>
            <person name="Robertson H.M."/>
            <person name="Feyereisen R."/>
            <person name="Mechler-Hickson A."/>
            <person name="Mathers N."/>
            <person name="Lee C.E."/>
            <person name="Colbourne J.K."/>
            <person name="Biales A."/>
            <person name="Johnston J.S."/>
            <person name="Wellborn G.A."/>
            <person name="Rosendale A.J."/>
            <person name="Cridge A.G."/>
            <person name="Munoz-Torres M.C."/>
            <person name="Bain P.A."/>
            <person name="Manny A.R."/>
            <person name="Major K.M."/>
            <person name="Lambert F.N."/>
            <person name="Vulpe C.D."/>
            <person name="Tuck P."/>
            <person name="Blalock B.J."/>
            <person name="Lin Y.-Y."/>
            <person name="Smith M.E."/>
            <person name="Ochoa-Acuna H."/>
            <person name="Chen M.-J.M."/>
            <person name="Childers C.P."/>
            <person name="Qu J."/>
            <person name="Dugan S."/>
            <person name="Lee S.L."/>
            <person name="Chao H."/>
            <person name="Dinh H."/>
            <person name="Han Y."/>
            <person name="Doddapaneni H."/>
            <person name="Worley K.C."/>
            <person name="Muzny D.M."/>
            <person name="Gibbs R.A."/>
            <person name="Richards S."/>
        </authorList>
    </citation>
    <scope>NUCLEOTIDE SEQUENCE</scope>
    <source>
        <strain evidence="4">HAZT.00-mixed</strain>
        <tissue evidence="4">Whole organism</tissue>
    </source>
</reference>
<feature type="compositionally biased region" description="Basic and acidic residues" evidence="2">
    <location>
        <begin position="436"/>
        <end position="452"/>
    </location>
</feature>
<dbReference type="SUPFAM" id="SSF54695">
    <property type="entry name" value="POZ domain"/>
    <property type="match status" value="1"/>
</dbReference>
<dbReference type="InterPro" id="IPR000210">
    <property type="entry name" value="BTB/POZ_dom"/>
</dbReference>
<feature type="region of interest" description="Disordered" evidence="2">
    <location>
        <begin position="664"/>
        <end position="695"/>
    </location>
</feature>
<dbReference type="InterPro" id="IPR051095">
    <property type="entry name" value="Dros_DevTransReg"/>
</dbReference>
<feature type="compositionally biased region" description="Low complexity" evidence="2">
    <location>
        <begin position="399"/>
        <end position="418"/>
    </location>
</feature>
<dbReference type="InterPro" id="IPR040647">
    <property type="entry name" value="SPIN-DOC_Znf-C2H2"/>
</dbReference>
<dbReference type="EMBL" id="JQDR03013914">
    <property type="protein sequence ID" value="KAA0188956.1"/>
    <property type="molecule type" value="Genomic_DNA"/>
</dbReference>